<dbReference type="PANTHER" id="PTHR43221:SF1">
    <property type="entry name" value="PROTEASE HTPX"/>
    <property type="match status" value="1"/>
</dbReference>
<gene>
    <name evidence="12" type="primary">htpX</name>
    <name evidence="14" type="ORF">Thena_1768</name>
</gene>
<organism evidence="14 15">
    <name type="scientific">Thermodesulfobium narugense DSM 14796</name>
    <dbReference type="NCBI Taxonomy" id="747365"/>
    <lineage>
        <taxon>Bacteria</taxon>
        <taxon>Pseudomonadati</taxon>
        <taxon>Thermodesulfobiota</taxon>
        <taxon>Thermodesulfobiia</taxon>
        <taxon>Thermodesulfobiales</taxon>
        <taxon>Thermodesulfobiaceae</taxon>
        <taxon>Thermodesulfobium</taxon>
    </lineage>
</organism>
<keyword evidence="6 12" id="KW-0479">Metal-binding</keyword>
<proteinExistence type="inferred from homology"/>
<dbReference type="CDD" id="cd07336">
    <property type="entry name" value="M48B_HtpX_like"/>
    <property type="match status" value="1"/>
</dbReference>
<evidence type="ECO:0000256" key="4">
    <source>
        <dbReference type="ARBA" id="ARBA00022670"/>
    </source>
</evidence>
<dbReference type="GO" id="GO:0006508">
    <property type="term" value="P:proteolysis"/>
    <property type="evidence" value="ECO:0007669"/>
    <property type="project" value="UniProtKB-KW"/>
</dbReference>
<evidence type="ECO:0000256" key="9">
    <source>
        <dbReference type="ARBA" id="ARBA00022989"/>
    </source>
</evidence>
<name>M1E9J2_9BACT</name>
<keyword evidence="11 12" id="KW-0472">Membrane</keyword>
<evidence type="ECO:0000256" key="6">
    <source>
        <dbReference type="ARBA" id="ARBA00022723"/>
    </source>
</evidence>
<keyword evidence="3 12" id="KW-1003">Cell membrane</keyword>
<feature type="transmembrane region" description="Helical" evidence="12">
    <location>
        <begin position="7"/>
        <end position="25"/>
    </location>
</feature>
<keyword evidence="5 12" id="KW-0812">Transmembrane</keyword>
<comment type="subcellular location">
    <subcellularLocation>
        <location evidence="1 12">Cell membrane</location>
        <topology evidence="1 12">Multi-pass membrane protein</topology>
    </subcellularLocation>
</comment>
<dbReference type="HAMAP" id="MF_00188">
    <property type="entry name" value="Pept_M48_protease_HtpX"/>
    <property type="match status" value="1"/>
</dbReference>
<dbReference type="InterPro" id="IPR050083">
    <property type="entry name" value="HtpX_protease"/>
</dbReference>
<evidence type="ECO:0000256" key="12">
    <source>
        <dbReference type="HAMAP-Rule" id="MF_00188"/>
    </source>
</evidence>
<evidence type="ECO:0000256" key="11">
    <source>
        <dbReference type="ARBA" id="ARBA00023136"/>
    </source>
</evidence>
<feature type="binding site" evidence="12">
    <location>
        <position position="135"/>
    </location>
    <ligand>
        <name>Zn(2+)</name>
        <dbReference type="ChEBI" id="CHEBI:29105"/>
        <note>catalytic</note>
    </ligand>
</feature>
<feature type="transmembrane region" description="Helical" evidence="12">
    <location>
        <begin position="31"/>
        <end position="48"/>
    </location>
</feature>
<dbReference type="eggNOG" id="COG0501">
    <property type="taxonomic scope" value="Bacteria"/>
</dbReference>
<keyword evidence="8 12" id="KW-0862">Zinc</keyword>
<feature type="domain" description="Peptidase M48" evidence="13">
    <location>
        <begin position="68"/>
        <end position="281"/>
    </location>
</feature>
<feature type="transmembrane region" description="Helical" evidence="12">
    <location>
        <begin position="180"/>
        <end position="203"/>
    </location>
</feature>
<feature type="transmembrane region" description="Helical" evidence="12">
    <location>
        <begin position="141"/>
        <end position="160"/>
    </location>
</feature>
<sequence length="284" mass="31359">MGDQIKTFLLLGLLSVILISMGGLIGGKSGLLIAFLIALSMNFISYWFSDKIVLKMTGAREVSRDEAPILHDIVEELSYRANIPKPKIYITDDPSPNAFATGRDPEHSAVAVTSGILRILNARELKGVLGHEIGHIKHRDILISSLAAVLASTITFVADMARWAMFFGVDRERDDNNNPIALVGSILMLILAPIAAMLIQFAISRSREFLADEEGAKLSRDPDALADALEKLHRGVELVPSDTSPALSHMYIVNPLKGDFISNLFSTHPPFEERIKRLRNMRIY</sequence>
<reference evidence="14 15" key="1">
    <citation type="submission" date="2011-04" db="EMBL/GenBank/DDBJ databases">
        <title>The complete genome of Thermodesulfobium narugense DSM 14796.</title>
        <authorList>
            <consortium name="US DOE Joint Genome Institute (JGI-PGF)"/>
            <person name="Lucas S."/>
            <person name="Han J."/>
            <person name="Lapidus A."/>
            <person name="Bruce D."/>
            <person name="Goodwin L."/>
            <person name="Pitluck S."/>
            <person name="Peters L."/>
            <person name="Kyrpides N."/>
            <person name="Mavromatis K."/>
            <person name="Pagani I."/>
            <person name="Ivanova N."/>
            <person name="Ovchinnikova G."/>
            <person name="Zhang X."/>
            <person name="Saunders L."/>
            <person name="Detter J.C."/>
            <person name="Tapia R."/>
            <person name="Han C."/>
            <person name="Land M."/>
            <person name="Hauser L."/>
            <person name="Markowitz V."/>
            <person name="Cheng J.-F."/>
            <person name="Hugenholtz P."/>
            <person name="Woyke T."/>
            <person name="Wu D."/>
            <person name="Spring S."/>
            <person name="Schroeder M."/>
            <person name="Brambilla E."/>
            <person name="Klenk H.-P."/>
            <person name="Eisen J.A."/>
        </authorList>
    </citation>
    <scope>NUCLEOTIDE SEQUENCE [LARGE SCALE GENOMIC DNA]</scope>
    <source>
        <strain evidence="14 15">DSM 14796</strain>
    </source>
</reference>
<evidence type="ECO:0000313" key="14">
    <source>
        <dbReference type="EMBL" id="AEE15374.1"/>
    </source>
</evidence>
<keyword evidence="4 12" id="KW-0645">Protease</keyword>
<evidence type="ECO:0000256" key="8">
    <source>
        <dbReference type="ARBA" id="ARBA00022833"/>
    </source>
</evidence>
<keyword evidence="10 12" id="KW-0482">Metalloprotease</keyword>
<keyword evidence="7 12" id="KW-0378">Hydrolase</keyword>
<dbReference type="InterPro" id="IPR001915">
    <property type="entry name" value="Peptidase_M48"/>
</dbReference>
<keyword evidence="9 12" id="KW-1133">Transmembrane helix</keyword>
<evidence type="ECO:0000256" key="2">
    <source>
        <dbReference type="ARBA" id="ARBA00009779"/>
    </source>
</evidence>
<dbReference type="EMBL" id="CP002690">
    <property type="protein sequence ID" value="AEE15374.1"/>
    <property type="molecule type" value="Genomic_DNA"/>
</dbReference>
<dbReference type="Proteomes" id="UP000011765">
    <property type="component" value="Chromosome"/>
</dbReference>
<dbReference type="PANTHER" id="PTHR43221">
    <property type="entry name" value="PROTEASE HTPX"/>
    <property type="match status" value="1"/>
</dbReference>
<dbReference type="GO" id="GO:0005886">
    <property type="term" value="C:plasma membrane"/>
    <property type="evidence" value="ECO:0007669"/>
    <property type="project" value="UniProtKB-SubCell"/>
</dbReference>
<evidence type="ECO:0000256" key="1">
    <source>
        <dbReference type="ARBA" id="ARBA00004651"/>
    </source>
</evidence>
<dbReference type="GO" id="GO:0004222">
    <property type="term" value="F:metalloendopeptidase activity"/>
    <property type="evidence" value="ECO:0007669"/>
    <property type="project" value="UniProtKB-UniRule"/>
</dbReference>
<comment type="similarity">
    <text evidence="2 12">Belongs to the peptidase M48B family.</text>
</comment>
<feature type="active site" evidence="12">
    <location>
        <position position="132"/>
    </location>
</feature>
<dbReference type="AlphaFoldDB" id="M1E9J2"/>
<evidence type="ECO:0000259" key="13">
    <source>
        <dbReference type="Pfam" id="PF01435"/>
    </source>
</evidence>
<dbReference type="OrthoDB" id="15218at2"/>
<evidence type="ECO:0000256" key="10">
    <source>
        <dbReference type="ARBA" id="ARBA00023049"/>
    </source>
</evidence>
<feature type="binding site" evidence="12">
    <location>
        <position position="208"/>
    </location>
    <ligand>
        <name>Zn(2+)</name>
        <dbReference type="ChEBI" id="CHEBI:29105"/>
        <note>catalytic</note>
    </ligand>
</feature>
<dbReference type="STRING" id="747365.Thena_1768"/>
<keyword evidence="15" id="KW-1185">Reference proteome</keyword>
<evidence type="ECO:0000256" key="3">
    <source>
        <dbReference type="ARBA" id="ARBA00022475"/>
    </source>
</evidence>
<protein>
    <recommendedName>
        <fullName evidence="12">Protease HtpX homolog</fullName>
        <ecNumber evidence="12">3.4.24.-</ecNumber>
    </recommendedName>
</protein>
<evidence type="ECO:0000256" key="5">
    <source>
        <dbReference type="ARBA" id="ARBA00022692"/>
    </source>
</evidence>
<dbReference type="RefSeq" id="WP_013757094.1">
    <property type="nucleotide sequence ID" value="NC_015499.1"/>
</dbReference>
<comment type="cofactor">
    <cofactor evidence="12">
        <name>Zn(2+)</name>
        <dbReference type="ChEBI" id="CHEBI:29105"/>
    </cofactor>
    <text evidence="12">Binds 1 zinc ion per subunit.</text>
</comment>
<dbReference type="HOGENOM" id="CLU_042266_3_0_9"/>
<dbReference type="GO" id="GO:0008270">
    <property type="term" value="F:zinc ion binding"/>
    <property type="evidence" value="ECO:0007669"/>
    <property type="project" value="UniProtKB-UniRule"/>
</dbReference>
<dbReference type="InterPro" id="IPR022919">
    <property type="entry name" value="Pept_M48_protease_HtpX"/>
</dbReference>
<dbReference type="Gene3D" id="3.30.2010.10">
    <property type="entry name" value="Metalloproteases ('zincins'), catalytic domain"/>
    <property type="match status" value="1"/>
</dbReference>
<dbReference type="EC" id="3.4.24.-" evidence="12"/>
<feature type="binding site" evidence="12">
    <location>
        <position position="131"/>
    </location>
    <ligand>
        <name>Zn(2+)</name>
        <dbReference type="ChEBI" id="CHEBI:29105"/>
        <note>catalytic</note>
    </ligand>
</feature>
<accession>M1E9J2</accession>
<evidence type="ECO:0000256" key="7">
    <source>
        <dbReference type="ARBA" id="ARBA00022801"/>
    </source>
</evidence>
<dbReference type="Pfam" id="PF01435">
    <property type="entry name" value="Peptidase_M48"/>
    <property type="match status" value="1"/>
</dbReference>
<dbReference type="KEGG" id="tnr:Thena_1768"/>
<evidence type="ECO:0000313" key="15">
    <source>
        <dbReference type="Proteomes" id="UP000011765"/>
    </source>
</evidence>